<dbReference type="InterPro" id="IPR042188">
    <property type="entry name" value="MmgE/PrpD_sf_2"/>
</dbReference>
<dbReference type="PANTHER" id="PTHR16943">
    <property type="entry name" value="2-METHYLCITRATE DEHYDRATASE-RELATED"/>
    <property type="match status" value="1"/>
</dbReference>
<evidence type="ECO:0000259" key="3">
    <source>
        <dbReference type="Pfam" id="PF19305"/>
    </source>
</evidence>
<dbReference type="SUPFAM" id="SSF103378">
    <property type="entry name" value="2-methylcitrate dehydratase PrpD"/>
    <property type="match status" value="1"/>
</dbReference>
<dbReference type="InterPro" id="IPR045336">
    <property type="entry name" value="MmgE_PrpD_N"/>
</dbReference>
<organism evidence="4 5">
    <name type="scientific">Pseudocercospora eumusae</name>
    <dbReference type="NCBI Taxonomy" id="321146"/>
    <lineage>
        <taxon>Eukaryota</taxon>
        <taxon>Fungi</taxon>
        <taxon>Dikarya</taxon>
        <taxon>Ascomycota</taxon>
        <taxon>Pezizomycotina</taxon>
        <taxon>Dothideomycetes</taxon>
        <taxon>Dothideomycetidae</taxon>
        <taxon>Mycosphaerellales</taxon>
        <taxon>Mycosphaerellaceae</taxon>
        <taxon>Pseudocercospora</taxon>
    </lineage>
</organism>
<dbReference type="InterPro" id="IPR005656">
    <property type="entry name" value="MmgE_PrpD"/>
</dbReference>
<evidence type="ECO:0000256" key="1">
    <source>
        <dbReference type="ARBA" id="ARBA00006174"/>
    </source>
</evidence>
<comment type="caution">
    <text evidence="4">The sequence shown here is derived from an EMBL/GenBank/DDBJ whole genome shotgun (WGS) entry which is preliminary data.</text>
</comment>
<feature type="domain" description="MmgE/PrpD N-terminal" evidence="2">
    <location>
        <begin position="235"/>
        <end position="482"/>
    </location>
</feature>
<comment type="similarity">
    <text evidence="1">Belongs to the PrpD family.</text>
</comment>
<dbReference type="InterPro" id="IPR045337">
    <property type="entry name" value="MmgE_PrpD_C"/>
</dbReference>
<accession>A0A139HDA3</accession>
<gene>
    <name evidence="4" type="ORF">AC578_5871</name>
</gene>
<feature type="domain" description="MmgE/PrpD C-terminal" evidence="3">
    <location>
        <begin position="504"/>
        <end position="672"/>
    </location>
</feature>
<dbReference type="STRING" id="321146.A0A139HDA3"/>
<reference evidence="4 5" key="1">
    <citation type="submission" date="2015-07" db="EMBL/GenBank/DDBJ databases">
        <title>Comparative genomics of the Sigatoka disease complex on banana suggests a link between parallel evolutionary changes in Pseudocercospora fijiensis and Pseudocercospora eumusae and increased virulence on the banana host.</title>
        <authorList>
            <person name="Chang T.-C."/>
            <person name="Salvucci A."/>
            <person name="Crous P.W."/>
            <person name="Stergiopoulos I."/>
        </authorList>
    </citation>
    <scope>NUCLEOTIDE SEQUENCE [LARGE SCALE GENOMIC DNA]</scope>
    <source>
        <strain evidence="4 5">CBS 114824</strain>
    </source>
</reference>
<protein>
    <recommendedName>
        <fullName evidence="6">MmgE/PrpD family protein</fullName>
    </recommendedName>
</protein>
<dbReference type="Pfam" id="PF03972">
    <property type="entry name" value="MmgE_PrpD_N"/>
    <property type="match status" value="1"/>
</dbReference>
<dbReference type="EMBL" id="LFZN01000075">
    <property type="protein sequence ID" value="KXT00349.1"/>
    <property type="molecule type" value="Genomic_DNA"/>
</dbReference>
<dbReference type="Gene3D" id="1.10.4100.10">
    <property type="entry name" value="2-methylcitrate dehydratase PrpD"/>
    <property type="match status" value="1"/>
</dbReference>
<dbReference type="Gene3D" id="3.30.1330.120">
    <property type="entry name" value="2-methylcitrate dehydratase PrpD"/>
    <property type="match status" value="1"/>
</dbReference>
<dbReference type="InterPro" id="IPR042183">
    <property type="entry name" value="MmgE/PrpD_sf_1"/>
</dbReference>
<dbReference type="Proteomes" id="UP000070133">
    <property type="component" value="Unassembled WGS sequence"/>
</dbReference>
<dbReference type="OrthoDB" id="10267976at2759"/>
<evidence type="ECO:0008006" key="6">
    <source>
        <dbReference type="Google" id="ProtNLM"/>
    </source>
</evidence>
<dbReference type="InterPro" id="IPR036148">
    <property type="entry name" value="MmgE/PrpD_sf"/>
</dbReference>
<dbReference type="PANTHER" id="PTHR16943:SF8">
    <property type="entry name" value="2-METHYLCITRATE DEHYDRATASE"/>
    <property type="match status" value="1"/>
</dbReference>
<evidence type="ECO:0000259" key="2">
    <source>
        <dbReference type="Pfam" id="PF03972"/>
    </source>
</evidence>
<keyword evidence="5" id="KW-1185">Reference proteome</keyword>
<sequence length="685" mass="75265">MHAPKEGAEHKPKTGFFDLPSELRNQIYELAAQDDQAMTRRRKFIIAGCSEIPAFANSCRQIRKEYLAFWIEDRILEIHLNLPLREAEIEKALHCWMSTIGRAVIPFCKSFLLGGIRIRLDPDQFEAHQAFNPNMVTVPGAFQTWHSGPFIETETGWREKRLADEIVSILRAKGEKPYLTADEMESVRALYSEKKVKRPRGQKEVKNSRGHFVGWVKNCARHANDDAATVEVTKALAQFVATAKREQLTRELREKVKEVLIDYIGVAVGGVAHADSTEPIYNAVKAFQGSGSGSSTAIARGSPGLLPQYAALLNAAFAHSLDFDDTYADGTLHAGVTALSAAMTQAELLGSEAPMDDFILAVCVGYEINCRLGRELGFEAYHRGFHNTSTAGIFGAVGAIAVLKRLSVDRVEMAFGLAGSKAGGSMQYLENGSWNKRLHPGFAVHDAFMCVSLAEAGVVGATRILEGKYGFLQAYSPKADKDLHRLVSGLGSEWIWLKSSLKPFPACRMTHTFIEMAGNIGAARKVSAGAIKAIKIKLPPTNLLLVGDPTPNKIHPTNHIDAQFSVYFQVANALLYGSNTGIQAYQKLKDPDIIALCSKTTVATDPALTVFAGWLQVEWSDGHIDEVQMHDALGEVQHPFTRDKVDEKFLSLVEPIFGATRARQVISTIDDLEKHSVCALFSLVQ</sequence>
<dbReference type="Pfam" id="PF19305">
    <property type="entry name" value="MmgE_PrpD_C"/>
    <property type="match status" value="1"/>
</dbReference>
<evidence type="ECO:0000313" key="4">
    <source>
        <dbReference type="EMBL" id="KXT00349.1"/>
    </source>
</evidence>
<evidence type="ECO:0000313" key="5">
    <source>
        <dbReference type="Proteomes" id="UP000070133"/>
    </source>
</evidence>
<dbReference type="GO" id="GO:0016829">
    <property type="term" value="F:lyase activity"/>
    <property type="evidence" value="ECO:0007669"/>
    <property type="project" value="InterPro"/>
</dbReference>
<dbReference type="AlphaFoldDB" id="A0A139HDA3"/>
<proteinExistence type="inferred from homology"/>
<name>A0A139HDA3_9PEZI</name>